<proteinExistence type="predicted"/>
<dbReference type="EMBL" id="KB007938">
    <property type="protein sequence ID" value="ELR19106.1"/>
    <property type="molecule type" value="Genomic_DNA"/>
</dbReference>
<keyword evidence="11" id="KW-1185">Reference proteome</keyword>
<evidence type="ECO:0000256" key="4">
    <source>
        <dbReference type="ARBA" id="ARBA00022847"/>
    </source>
</evidence>
<dbReference type="GO" id="GO:0015293">
    <property type="term" value="F:symporter activity"/>
    <property type="evidence" value="ECO:0007669"/>
    <property type="project" value="UniProtKB-KW"/>
</dbReference>
<protein>
    <submittedName>
        <fullName evidence="10">Transporter, major facilitator subfamily protein</fullName>
    </submittedName>
</protein>
<feature type="transmembrane region" description="Helical" evidence="8">
    <location>
        <begin position="472"/>
        <end position="492"/>
    </location>
</feature>
<dbReference type="Pfam" id="PF07690">
    <property type="entry name" value="MFS_1"/>
    <property type="match status" value="1"/>
</dbReference>
<dbReference type="KEGG" id="acan:ACA1_323400"/>
<feature type="transmembrane region" description="Helical" evidence="8">
    <location>
        <begin position="161"/>
        <end position="181"/>
    </location>
</feature>
<dbReference type="FunFam" id="1.20.1250.20:FF:000003">
    <property type="entry name" value="Solute carrier family 17 member 3"/>
    <property type="match status" value="1"/>
</dbReference>
<keyword evidence="2" id="KW-0813">Transport</keyword>
<feature type="transmembrane region" description="Helical" evidence="8">
    <location>
        <begin position="222"/>
        <end position="245"/>
    </location>
</feature>
<accession>L8H3W6</accession>
<dbReference type="STRING" id="1257118.L8H3W6"/>
<evidence type="ECO:0000259" key="9">
    <source>
        <dbReference type="PROSITE" id="PS50850"/>
    </source>
</evidence>
<evidence type="ECO:0000256" key="1">
    <source>
        <dbReference type="ARBA" id="ARBA00004141"/>
    </source>
</evidence>
<dbReference type="GO" id="GO:0016020">
    <property type="term" value="C:membrane"/>
    <property type="evidence" value="ECO:0007669"/>
    <property type="project" value="UniProtKB-SubCell"/>
</dbReference>
<organism evidence="10 11">
    <name type="scientific">Acanthamoeba castellanii (strain ATCC 30010 / Neff)</name>
    <dbReference type="NCBI Taxonomy" id="1257118"/>
    <lineage>
        <taxon>Eukaryota</taxon>
        <taxon>Amoebozoa</taxon>
        <taxon>Discosea</taxon>
        <taxon>Longamoebia</taxon>
        <taxon>Centramoebida</taxon>
        <taxon>Acanthamoebidae</taxon>
        <taxon>Acanthamoeba</taxon>
    </lineage>
</organism>
<keyword evidence="3 8" id="KW-0812">Transmembrane</keyword>
<dbReference type="Proteomes" id="UP000011083">
    <property type="component" value="Unassembled WGS sequence"/>
</dbReference>
<dbReference type="PANTHER" id="PTHR11662">
    <property type="entry name" value="SOLUTE CARRIER FAMILY 17"/>
    <property type="match status" value="1"/>
</dbReference>
<feature type="transmembrane region" description="Helical" evidence="8">
    <location>
        <begin position="94"/>
        <end position="114"/>
    </location>
</feature>
<evidence type="ECO:0000313" key="10">
    <source>
        <dbReference type="EMBL" id="ELR19106.1"/>
    </source>
</evidence>
<feature type="domain" description="Major facilitator superfamily (MFS) profile" evidence="9">
    <location>
        <begin position="95"/>
        <end position="496"/>
    </location>
</feature>
<feature type="region of interest" description="Disordered" evidence="7">
    <location>
        <begin position="17"/>
        <end position="37"/>
    </location>
</feature>
<dbReference type="OMA" id="LITFWMP"/>
<dbReference type="FunFam" id="1.20.1250.20:FF:000423">
    <property type="entry name" value="Putative inorganic phosphate cotransporter-like Protein"/>
    <property type="match status" value="1"/>
</dbReference>
<dbReference type="PROSITE" id="PS50850">
    <property type="entry name" value="MFS"/>
    <property type="match status" value="1"/>
</dbReference>
<evidence type="ECO:0000256" key="7">
    <source>
        <dbReference type="SAM" id="MobiDB-lite"/>
    </source>
</evidence>
<feature type="transmembrane region" description="Helical" evidence="8">
    <location>
        <begin position="251"/>
        <end position="272"/>
    </location>
</feature>
<keyword evidence="4" id="KW-0769">Symport</keyword>
<dbReference type="PANTHER" id="PTHR11662:SF399">
    <property type="entry name" value="FI19708P1-RELATED"/>
    <property type="match status" value="1"/>
</dbReference>
<evidence type="ECO:0000256" key="8">
    <source>
        <dbReference type="SAM" id="Phobius"/>
    </source>
</evidence>
<dbReference type="RefSeq" id="XP_004341173.1">
    <property type="nucleotide sequence ID" value="XM_004341125.1"/>
</dbReference>
<name>L8H3W6_ACACF</name>
<dbReference type="AlphaFoldDB" id="L8H3W6"/>
<evidence type="ECO:0000256" key="2">
    <source>
        <dbReference type="ARBA" id="ARBA00022448"/>
    </source>
</evidence>
<feature type="transmembrane region" description="Helical" evidence="8">
    <location>
        <begin position="442"/>
        <end position="460"/>
    </location>
</feature>
<dbReference type="GeneID" id="14919904"/>
<evidence type="ECO:0000313" key="11">
    <source>
        <dbReference type="Proteomes" id="UP000011083"/>
    </source>
</evidence>
<feature type="transmembrane region" description="Helical" evidence="8">
    <location>
        <begin position="311"/>
        <end position="335"/>
    </location>
</feature>
<evidence type="ECO:0000256" key="5">
    <source>
        <dbReference type="ARBA" id="ARBA00022989"/>
    </source>
</evidence>
<keyword evidence="5 8" id="KW-1133">Transmembrane helix</keyword>
<dbReference type="Gene3D" id="1.20.1250.20">
    <property type="entry name" value="MFS general substrate transporter like domains"/>
    <property type="match status" value="2"/>
</dbReference>
<dbReference type="InterPro" id="IPR050382">
    <property type="entry name" value="MFS_Na/Anion_cotransporter"/>
</dbReference>
<dbReference type="InterPro" id="IPR036259">
    <property type="entry name" value="MFS_trans_sf"/>
</dbReference>
<feature type="transmembrane region" description="Helical" evidence="8">
    <location>
        <begin position="187"/>
        <end position="210"/>
    </location>
</feature>
<dbReference type="VEuPathDB" id="AmoebaDB:ACA1_323400"/>
<feature type="transmembrane region" description="Helical" evidence="8">
    <location>
        <begin position="355"/>
        <end position="379"/>
    </location>
</feature>
<feature type="transmembrane region" description="Helical" evidence="8">
    <location>
        <begin position="391"/>
        <end position="410"/>
    </location>
</feature>
<evidence type="ECO:0000256" key="3">
    <source>
        <dbReference type="ARBA" id="ARBA00022692"/>
    </source>
</evidence>
<dbReference type="SUPFAM" id="SSF103473">
    <property type="entry name" value="MFS general substrate transporter"/>
    <property type="match status" value="1"/>
</dbReference>
<dbReference type="InterPro" id="IPR020846">
    <property type="entry name" value="MFS_dom"/>
</dbReference>
<dbReference type="OrthoDB" id="2985014at2759"/>
<gene>
    <name evidence="10" type="ORF">ACA1_323400</name>
</gene>
<evidence type="ECO:0000256" key="6">
    <source>
        <dbReference type="ARBA" id="ARBA00023136"/>
    </source>
</evidence>
<keyword evidence="6 8" id="KW-0472">Membrane</keyword>
<feature type="transmembrane region" description="Helical" evidence="8">
    <location>
        <begin position="134"/>
        <end position="154"/>
    </location>
</feature>
<comment type="subcellular location">
    <subcellularLocation>
        <location evidence="1">Membrane</location>
        <topology evidence="1">Multi-pass membrane protein</topology>
    </subcellularLocation>
</comment>
<dbReference type="InterPro" id="IPR011701">
    <property type="entry name" value="MFS"/>
</dbReference>
<dbReference type="CDD" id="cd17318">
    <property type="entry name" value="MFS_SLC17"/>
    <property type="match status" value="1"/>
</dbReference>
<sequence length="498" mass="54418">MHPSNHQFRVDDIRTDGAGWQDEGQAQPRPTSFENVHNRFASNGRPHLSIQSPLLVIQDDKWKGHDEEKADLLGLGQKRGCFLFACLPYVPRRYVLAILGFLGFINVYALRAILSVAVVNMEKEFNYSGSEKGLLLASFFIGYIFPQVPAGWLASRLGAKWVLGGGMFISGIFTLLLPIAAEIHLGLAVATRIVVGLGEGVCFPSMHAMLSKWAPPHERSRIGSLVYSGCYLGTVIAFPASTALADSALGWASIFYVFGGATIAWVLLWLVVVSSSPADHPSISAEERKYIIDSLPPPSSLSFRDIPWMKVALCLPFWALLINHTAGNWAFYTLLTWLPTYMKEVLDFDVHKAGFIAVLPYLALTVVVIVSGFVADLFIERKWLSTTAVRKIWQALGFTIAGGGLVAVGFANSVPLAVALMTIAGGAVGFTNSGFQVNHLDIAPNYAGILMGMTNCGIILGDDQHDIERWRIVFFISAGVYSFGLVIWLLFASGKKQF</sequence>
<reference evidence="10 11" key="1">
    <citation type="journal article" date="2013" name="Genome Biol.">
        <title>Genome of Acanthamoeba castellanii highlights extensive lateral gene transfer and early evolution of tyrosine kinase signaling.</title>
        <authorList>
            <person name="Clarke M."/>
            <person name="Lohan A.J."/>
            <person name="Liu B."/>
            <person name="Lagkouvardos I."/>
            <person name="Roy S."/>
            <person name="Zafar N."/>
            <person name="Bertelli C."/>
            <person name="Schilde C."/>
            <person name="Kianianmomeni A."/>
            <person name="Burglin T.R."/>
            <person name="Frech C."/>
            <person name="Turcotte B."/>
            <person name="Kopec K.O."/>
            <person name="Synnott J.M."/>
            <person name="Choo C."/>
            <person name="Paponov I."/>
            <person name="Finkler A."/>
            <person name="Soon Heng Tan C."/>
            <person name="Hutchins A.P."/>
            <person name="Weinmeier T."/>
            <person name="Rattei T."/>
            <person name="Chu J.S."/>
            <person name="Gimenez G."/>
            <person name="Irimia M."/>
            <person name="Rigden D.J."/>
            <person name="Fitzpatrick D.A."/>
            <person name="Lorenzo-Morales J."/>
            <person name="Bateman A."/>
            <person name="Chiu C.H."/>
            <person name="Tang P."/>
            <person name="Hegemann P."/>
            <person name="Fromm H."/>
            <person name="Raoult D."/>
            <person name="Greub G."/>
            <person name="Miranda-Saavedra D."/>
            <person name="Chen N."/>
            <person name="Nash P."/>
            <person name="Ginger M.L."/>
            <person name="Horn M."/>
            <person name="Schaap P."/>
            <person name="Caler L."/>
            <person name="Loftus B."/>
        </authorList>
    </citation>
    <scope>NUCLEOTIDE SEQUENCE [LARGE SCALE GENOMIC DNA]</scope>
    <source>
        <strain evidence="10 11">Neff</strain>
    </source>
</reference>